<sequence length="361" mass="40409">MVQTAGKVKRGFNAEWFAKKKWLTASIQKNSLFCFPCLLFGEDQGTWSRTGYKDLKHLSERTMKHESSNSHLENAVKLGLLGRVNVAAQIDSAYRRGIDSHNRKVEENRYVLGRIITCIKLCGKCETALRGHNESADSLNPGIFRSIFETMCEGDSRLQRHYEAQLVFKGTSSTIQNELLDCMYEVYREEIAKQVDNTSFVAVQADETTDVSCKSQMVIVLRYIMPDLTVTERFLEFVEVKDKTGVGLSNSIKAVLEPLKLKEKLIAQTYDGAAVMSGNVRGGTDGDEGDVPKRSVCSLLRPPTEPDPAATVFSKDEHPEGVFCRSNCFFHFFLRCSKTCCSSCRGNTETHTTATGCEMEL</sequence>
<protein>
    <submittedName>
        <fullName evidence="1">Uncharacterized protein</fullName>
    </submittedName>
</protein>
<organism evidence="1 2">
    <name type="scientific">Chaenocephalus aceratus</name>
    <name type="common">Blackfin icefish</name>
    <name type="synonym">Chaenichthys aceratus</name>
    <dbReference type="NCBI Taxonomy" id="36190"/>
    <lineage>
        <taxon>Eukaryota</taxon>
        <taxon>Metazoa</taxon>
        <taxon>Chordata</taxon>
        <taxon>Craniata</taxon>
        <taxon>Vertebrata</taxon>
        <taxon>Euteleostomi</taxon>
        <taxon>Actinopterygii</taxon>
        <taxon>Neopterygii</taxon>
        <taxon>Teleostei</taxon>
        <taxon>Neoteleostei</taxon>
        <taxon>Acanthomorphata</taxon>
        <taxon>Eupercaria</taxon>
        <taxon>Perciformes</taxon>
        <taxon>Notothenioidei</taxon>
        <taxon>Channichthyidae</taxon>
        <taxon>Chaenocephalus</taxon>
    </lineage>
</organism>
<dbReference type="Proteomes" id="UP001057452">
    <property type="component" value="Chromosome 6"/>
</dbReference>
<proteinExistence type="predicted"/>
<dbReference type="EMBL" id="CM043790">
    <property type="protein sequence ID" value="KAI4825765.1"/>
    <property type="molecule type" value="Genomic_DNA"/>
</dbReference>
<evidence type="ECO:0000313" key="2">
    <source>
        <dbReference type="Proteomes" id="UP001057452"/>
    </source>
</evidence>
<accession>A0ACB9XFI7</accession>
<reference evidence="1" key="1">
    <citation type="submission" date="2022-05" db="EMBL/GenBank/DDBJ databases">
        <title>Chromosome-level genome of Chaenocephalus aceratus.</title>
        <authorList>
            <person name="Park H."/>
        </authorList>
    </citation>
    <scope>NUCLEOTIDE SEQUENCE</scope>
    <source>
        <strain evidence="1">KU_202001</strain>
    </source>
</reference>
<keyword evidence="2" id="KW-1185">Reference proteome</keyword>
<name>A0ACB9XFI7_CHAAC</name>
<gene>
    <name evidence="1" type="ORF">KUCAC02_021435</name>
</gene>
<comment type="caution">
    <text evidence="1">The sequence shown here is derived from an EMBL/GenBank/DDBJ whole genome shotgun (WGS) entry which is preliminary data.</text>
</comment>
<evidence type="ECO:0000313" key="1">
    <source>
        <dbReference type="EMBL" id="KAI4825765.1"/>
    </source>
</evidence>